<comment type="caution">
    <text evidence="2">The sequence shown here is derived from an EMBL/GenBank/DDBJ whole genome shotgun (WGS) entry which is preliminary data.</text>
</comment>
<evidence type="ECO:0000256" key="1">
    <source>
        <dbReference type="SAM" id="MobiDB-lite"/>
    </source>
</evidence>
<name>A0A9P4Q509_9PEZI</name>
<keyword evidence="3" id="KW-1185">Reference proteome</keyword>
<reference evidence="2" key="1">
    <citation type="journal article" date="2020" name="Stud. Mycol.">
        <title>101 Dothideomycetes genomes: a test case for predicting lifestyles and emergence of pathogens.</title>
        <authorList>
            <person name="Haridas S."/>
            <person name="Albert R."/>
            <person name="Binder M."/>
            <person name="Bloem J."/>
            <person name="Labutti K."/>
            <person name="Salamov A."/>
            <person name="Andreopoulos B."/>
            <person name="Baker S."/>
            <person name="Barry K."/>
            <person name="Bills G."/>
            <person name="Bluhm B."/>
            <person name="Cannon C."/>
            <person name="Castanera R."/>
            <person name="Culley D."/>
            <person name="Daum C."/>
            <person name="Ezra D."/>
            <person name="Gonzalez J."/>
            <person name="Henrissat B."/>
            <person name="Kuo A."/>
            <person name="Liang C."/>
            <person name="Lipzen A."/>
            <person name="Lutzoni F."/>
            <person name="Magnuson J."/>
            <person name="Mondo S."/>
            <person name="Nolan M."/>
            <person name="Ohm R."/>
            <person name="Pangilinan J."/>
            <person name="Park H.-J."/>
            <person name="Ramirez L."/>
            <person name="Alfaro M."/>
            <person name="Sun H."/>
            <person name="Tritt A."/>
            <person name="Yoshinaga Y."/>
            <person name="Zwiers L.-H."/>
            <person name="Turgeon B."/>
            <person name="Goodwin S."/>
            <person name="Spatafora J."/>
            <person name="Crous P."/>
            <person name="Grigoriev I."/>
        </authorList>
    </citation>
    <scope>NUCLEOTIDE SEQUENCE</scope>
    <source>
        <strain evidence="2">CBS 116435</strain>
    </source>
</reference>
<feature type="region of interest" description="Disordered" evidence="1">
    <location>
        <begin position="1"/>
        <end position="29"/>
    </location>
</feature>
<dbReference type="AlphaFoldDB" id="A0A9P4Q509"/>
<accession>A0A9P4Q509</accession>
<gene>
    <name evidence="2" type="ORF">K431DRAFT_286232</name>
</gene>
<feature type="compositionally biased region" description="Basic residues" evidence="1">
    <location>
        <begin position="1"/>
        <end position="10"/>
    </location>
</feature>
<evidence type="ECO:0000313" key="3">
    <source>
        <dbReference type="Proteomes" id="UP000799441"/>
    </source>
</evidence>
<organism evidence="2 3">
    <name type="scientific">Polychaeton citri CBS 116435</name>
    <dbReference type="NCBI Taxonomy" id="1314669"/>
    <lineage>
        <taxon>Eukaryota</taxon>
        <taxon>Fungi</taxon>
        <taxon>Dikarya</taxon>
        <taxon>Ascomycota</taxon>
        <taxon>Pezizomycotina</taxon>
        <taxon>Dothideomycetes</taxon>
        <taxon>Dothideomycetidae</taxon>
        <taxon>Capnodiales</taxon>
        <taxon>Capnodiaceae</taxon>
        <taxon>Polychaeton</taxon>
    </lineage>
</organism>
<dbReference type="EMBL" id="MU003805">
    <property type="protein sequence ID" value="KAF2719919.1"/>
    <property type="molecule type" value="Genomic_DNA"/>
</dbReference>
<protein>
    <submittedName>
        <fullName evidence="2">Uncharacterized protein</fullName>
    </submittedName>
</protein>
<dbReference type="Proteomes" id="UP000799441">
    <property type="component" value="Unassembled WGS sequence"/>
</dbReference>
<evidence type="ECO:0000313" key="2">
    <source>
        <dbReference type="EMBL" id="KAF2719919.1"/>
    </source>
</evidence>
<feature type="compositionally biased region" description="Low complexity" evidence="1">
    <location>
        <begin position="11"/>
        <end position="24"/>
    </location>
</feature>
<sequence length="87" mass="9547">MHAHTTHTHAHTTTAAAATAATTTLTRPVPNFRLENWVPRSPPSLPLSLLPVSVTRLMGSRPATREERRWTHVVSAVRPPPFLVSVP</sequence>
<proteinExistence type="predicted"/>